<reference evidence="2" key="2">
    <citation type="submission" date="2020-09" db="EMBL/GenBank/DDBJ databases">
        <authorList>
            <person name="Sun Q."/>
            <person name="Ohkuma M."/>
        </authorList>
    </citation>
    <scope>NUCLEOTIDE SEQUENCE</scope>
    <source>
        <strain evidence="2">JCM 3086</strain>
    </source>
</reference>
<organism evidence="2 3">
    <name type="scientific">Streptomyces brasiliensis</name>
    <dbReference type="NCBI Taxonomy" id="1954"/>
    <lineage>
        <taxon>Bacteria</taxon>
        <taxon>Bacillati</taxon>
        <taxon>Actinomycetota</taxon>
        <taxon>Actinomycetes</taxon>
        <taxon>Kitasatosporales</taxon>
        <taxon>Streptomycetaceae</taxon>
        <taxon>Streptomyces</taxon>
    </lineage>
</organism>
<evidence type="ECO:0000256" key="1">
    <source>
        <dbReference type="SAM" id="Coils"/>
    </source>
</evidence>
<accession>A0A917P2E1</accession>
<sequence length="108" mass="12001">MQGVVQGDSQVRVGLVGQALLLQLLLDLLDLLQRLLHALRDLLARLQAGLLDRLLDDLRELLLRATHLLAELLQGRGSGHHRHEGSIRCHGEADIEVYIGCFGMIPTR</sequence>
<evidence type="ECO:0000313" key="2">
    <source>
        <dbReference type="EMBL" id="GGJ56106.1"/>
    </source>
</evidence>
<dbReference type="Proteomes" id="UP000657574">
    <property type="component" value="Unassembled WGS sequence"/>
</dbReference>
<keyword evidence="3" id="KW-1185">Reference proteome</keyword>
<evidence type="ECO:0000313" key="3">
    <source>
        <dbReference type="Proteomes" id="UP000657574"/>
    </source>
</evidence>
<proteinExistence type="predicted"/>
<dbReference type="EMBL" id="BMQA01000050">
    <property type="protein sequence ID" value="GGJ56106.1"/>
    <property type="molecule type" value="Genomic_DNA"/>
</dbReference>
<feature type="coiled-coil region" evidence="1">
    <location>
        <begin position="29"/>
        <end position="71"/>
    </location>
</feature>
<name>A0A917P2E1_9ACTN</name>
<dbReference type="AlphaFoldDB" id="A0A917P2E1"/>
<keyword evidence="1" id="KW-0175">Coiled coil</keyword>
<reference evidence="2" key="1">
    <citation type="journal article" date="2014" name="Int. J. Syst. Evol. Microbiol.">
        <title>Complete genome sequence of Corynebacterium casei LMG S-19264T (=DSM 44701T), isolated from a smear-ripened cheese.</title>
        <authorList>
            <consortium name="US DOE Joint Genome Institute (JGI-PGF)"/>
            <person name="Walter F."/>
            <person name="Albersmeier A."/>
            <person name="Kalinowski J."/>
            <person name="Ruckert C."/>
        </authorList>
    </citation>
    <scope>NUCLEOTIDE SEQUENCE</scope>
    <source>
        <strain evidence="2">JCM 3086</strain>
    </source>
</reference>
<comment type="caution">
    <text evidence="2">The sequence shown here is derived from an EMBL/GenBank/DDBJ whole genome shotgun (WGS) entry which is preliminary data.</text>
</comment>
<protein>
    <submittedName>
        <fullName evidence="2">Uncharacterized protein</fullName>
    </submittedName>
</protein>
<gene>
    <name evidence="2" type="ORF">GCM10010121_078360</name>
</gene>